<evidence type="ECO:0000256" key="1">
    <source>
        <dbReference type="SAM" id="MobiDB-lite"/>
    </source>
</evidence>
<keyword evidence="3" id="KW-1185">Reference proteome</keyword>
<dbReference type="OrthoDB" id="427554at2759"/>
<feature type="compositionally biased region" description="Basic and acidic residues" evidence="1">
    <location>
        <begin position="90"/>
        <end position="105"/>
    </location>
</feature>
<dbReference type="Proteomes" id="UP000649617">
    <property type="component" value="Unassembled WGS sequence"/>
</dbReference>
<protein>
    <submittedName>
        <fullName evidence="2">Uncharacterized protein</fullName>
    </submittedName>
</protein>
<reference evidence="2" key="1">
    <citation type="submission" date="2021-02" db="EMBL/GenBank/DDBJ databases">
        <authorList>
            <person name="Dougan E. K."/>
            <person name="Rhodes N."/>
            <person name="Thang M."/>
            <person name="Chan C."/>
        </authorList>
    </citation>
    <scope>NUCLEOTIDE SEQUENCE</scope>
</reference>
<organism evidence="2 3">
    <name type="scientific">Symbiodinium pilosum</name>
    <name type="common">Dinoflagellate</name>
    <dbReference type="NCBI Taxonomy" id="2952"/>
    <lineage>
        <taxon>Eukaryota</taxon>
        <taxon>Sar</taxon>
        <taxon>Alveolata</taxon>
        <taxon>Dinophyceae</taxon>
        <taxon>Suessiales</taxon>
        <taxon>Symbiodiniaceae</taxon>
        <taxon>Symbiodinium</taxon>
    </lineage>
</organism>
<accession>A0A812S7S7</accession>
<dbReference type="AlphaFoldDB" id="A0A812S7S7"/>
<name>A0A812S7S7_SYMPI</name>
<gene>
    <name evidence="2" type="ORF">SPIL2461_LOCUS11881</name>
</gene>
<evidence type="ECO:0000313" key="3">
    <source>
        <dbReference type="Proteomes" id="UP000649617"/>
    </source>
</evidence>
<sequence length="344" mass="38637">MLYASQIIERYDHKGGVRVTKEIFAEDLNMMKNLAENGFQANESCSHDLWYRRQVDEDVQRFGHEKAKADSRRAQAEAEQAEAEQQHAQAEARRAQAQARRAEAERRLREAEAARRAAEEAARRSNFGFRSHGDPILCAYNKSSDEVVEKSCVNYTGPAVVTCYDQEGLQRIIWVGVSDEDGSNRQGEDAFWVAETVALTVSTGKWSYQDVTGKHIADVSCDTAEGRNAIVTEIPPMAFLKTFKNSKTFLVHTMQPRIIPGPKYSFMQDMMSDSSLSHLEYDEQNAKNWLNAFLMMLGYAMEHGIHSKALGEIAKYVVVYGVAQAQKAQGKIQSPSAWIPTEAV</sequence>
<dbReference type="EMBL" id="CAJNIZ010023558">
    <property type="protein sequence ID" value="CAE7470004.1"/>
    <property type="molecule type" value="Genomic_DNA"/>
</dbReference>
<proteinExistence type="predicted"/>
<feature type="region of interest" description="Disordered" evidence="1">
    <location>
        <begin position="78"/>
        <end position="105"/>
    </location>
</feature>
<comment type="caution">
    <text evidence="2">The sequence shown here is derived from an EMBL/GenBank/DDBJ whole genome shotgun (WGS) entry which is preliminary data.</text>
</comment>
<evidence type="ECO:0000313" key="2">
    <source>
        <dbReference type="EMBL" id="CAE7470004.1"/>
    </source>
</evidence>